<dbReference type="RefSeq" id="WP_187996657.1">
    <property type="nucleotide sequence ID" value="NZ_JACEXG010000003.1"/>
</dbReference>
<feature type="transmembrane region" description="Helical" evidence="5">
    <location>
        <begin position="67"/>
        <end position="87"/>
    </location>
</feature>
<reference evidence="8" key="1">
    <citation type="submission" date="2021-02" db="EMBL/GenBank/DDBJ databases">
        <title>Leucobacter sp. CX169.</title>
        <authorList>
            <person name="Cheng Y."/>
        </authorList>
    </citation>
    <scope>NUCLEOTIDE SEQUENCE [LARGE SCALE GENOMIC DNA]</scope>
    <source>
        <strain evidence="8">JY899</strain>
    </source>
</reference>
<evidence type="ECO:0000256" key="5">
    <source>
        <dbReference type="SAM" id="Phobius"/>
    </source>
</evidence>
<keyword evidence="8" id="KW-1185">Reference proteome</keyword>
<gene>
    <name evidence="7" type="ORF">JVW63_06445</name>
</gene>
<comment type="subcellular location">
    <subcellularLocation>
        <location evidence="1">Membrane</location>
        <topology evidence="1">Multi-pass membrane protein</topology>
    </subcellularLocation>
</comment>
<keyword evidence="2 5" id="KW-0812">Transmembrane</keyword>
<evidence type="ECO:0000256" key="3">
    <source>
        <dbReference type="ARBA" id="ARBA00022989"/>
    </source>
</evidence>
<feature type="transmembrane region" description="Helical" evidence="5">
    <location>
        <begin position="108"/>
        <end position="128"/>
    </location>
</feature>
<evidence type="ECO:0000313" key="7">
    <source>
        <dbReference type="EMBL" id="MBM9433335.1"/>
    </source>
</evidence>
<accession>A0ABS2TFA0</accession>
<evidence type="ECO:0000256" key="4">
    <source>
        <dbReference type="ARBA" id="ARBA00023136"/>
    </source>
</evidence>
<evidence type="ECO:0000313" key="8">
    <source>
        <dbReference type="Proteomes" id="UP000705983"/>
    </source>
</evidence>
<dbReference type="InterPro" id="IPR009908">
    <property type="entry name" value="Methylamine_util_MauE"/>
</dbReference>
<comment type="caution">
    <text evidence="7">The sequence shown here is derived from an EMBL/GenBank/DDBJ whole genome shotgun (WGS) entry which is preliminary data.</text>
</comment>
<feature type="domain" description="Methylamine utilisation protein MauE" evidence="6">
    <location>
        <begin position="4"/>
        <end position="123"/>
    </location>
</feature>
<evidence type="ECO:0000256" key="2">
    <source>
        <dbReference type="ARBA" id="ARBA00022692"/>
    </source>
</evidence>
<sequence>MNLAALLWAGLLAYSAATKVRGMPHSMLRAMRDLALPAPLMRPAVAYAHLAAQIIVALGLTLAPQPFQGVCAAGGVLLALAYLAVIWRARGRSCQCFGTTARPITSWTLVRSILVVALACWAAAWGSVAQWPTIPLFLSILAIELASAARTGRA</sequence>
<dbReference type="EMBL" id="JAFFJS010000003">
    <property type="protein sequence ID" value="MBM9433335.1"/>
    <property type="molecule type" value="Genomic_DNA"/>
</dbReference>
<protein>
    <recommendedName>
        <fullName evidence="6">Methylamine utilisation protein MauE domain-containing protein</fullName>
    </recommendedName>
</protein>
<organism evidence="7 8">
    <name type="scientific">Flaviflexus equikiangi</name>
    <dbReference type="NCBI Taxonomy" id="2758573"/>
    <lineage>
        <taxon>Bacteria</taxon>
        <taxon>Bacillati</taxon>
        <taxon>Actinomycetota</taxon>
        <taxon>Actinomycetes</taxon>
        <taxon>Actinomycetales</taxon>
        <taxon>Actinomycetaceae</taxon>
        <taxon>Flaviflexus</taxon>
    </lineage>
</organism>
<keyword evidence="4 5" id="KW-0472">Membrane</keyword>
<keyword evidence="3 5" id="KW-1133">Transmembrane helix</keyword>
<dbReference type="Pfam" id="PF07291">
    <property type="entry name" value="MauE"/>
    <property type="match status" value="1"/>
</dbReference>
<dbReference type="Proteomes" id="UP000705983">
    <property type="component" value="Unassembled WGS sequence"/>
</dbReference>
<name>A0ABS2TFA0_9ACTO</name>
<evidence type="ECO:0000259" key="6">
    <source>
        <dbReference type="Pfam" id="PF07291"/>
    </source>
</evidence>
<proteinExistence type="predicted"/>
<evidence type="ECO:0000256" key="1">
    <source>
        <dbReference type="ARBA" id="ARBA00004141"/>
    </source>
</evidence>